<comment type="cofactor">
    <cofactor evidence="11">
        <name>Mg(2+)</name>
        <dbReference type="ChEBI" id="CHEBI:18420"/>
    </cofactor>
    <text evidence="11">Binds 1 Mg(2+) ion per subunit.</text>
</comment>
<dbReference type="NCBIfam" id="NF003933">
    <property type="entry name" value="PRK05444.2-2"/>
    <property type="match status" value="1"/>
</dbReference>
<dbReference type="InterPro" id="IPR005475">
    <property type="entry name" value="Transketolase-like_Pyr-bd"/>
</dbReference>
<comment type="function">
    <text evidence="10 11">Catalyzes the acyloin condensation reaction between C atoms 2 and 3 of pyruvate and glyceraldehyde 3-phosphate to yield 1-deoxy-D-xylulose-5-phosphate (DXP).</text>
</comment>
<protein>
    <recommendedName>
        <fullName evidence="11">1-deoxy-D-xylulose-5-phosphate synthase</fullName>
        <ecNumber evidence="11">2.2.1.7</ecNumber>
    </recommendedName>
    <alternativeName>
        <fullName evidence="11">1-deoxyxylulose-5-phosphate synthase</fullName>
        <shortName evidence="11">DXP synthase</shortName>
        <shortName evidence="11">DXPS</shortName>
    </alternativeName>
</protein>
<keyword evidence="7 11" id="KW-0784">Thiamine biosynthesis</keyword>
<feature type="domain" description="Transketolase-like pyrimidine-binding" evidence="12">
    <location>
        <begin position="316"/>
        <end position="480"/>
    </location>
</feature>
<dbReference type="GO" id="GO:0008661">
    <property type="term" value="F:1-deoxy-D-xylulose-5-phosphate synthase activity"/>
    <property type="evidence" value="ECO:0007669"/>
    <property type="project" value="UniProtKB-UniRule"/>
</dbReference>
<dbReference type="InterPro" id="IPR033248">
    <property type="entry name" value="Transketolase_C"/>
</dbReference>
<feature type="binding site" evidence="11">
    <location>
        <position position="175"/>
    </location>
    <ligand>
        <name>thiamine diphosphate</name>
        <dbReference type="ChEBI" id="CHEBI:58937"/>
    </ligand>
</feature>
<dbReference type="SUPFAM" id="SSF52518">
    <property type="entry name" value="Thiamin diphosphate-binding fold (THDP-binding)"/>
    <property type="match status" value="1"/>
</dbReference>
<keyword evidence="4 11" id="KW-0808">Transferase</keyword>
<dbReference type="GO" id="GO:0019288">
    <property type="term" value="P:isopentenyl diphosphate biosynthetic process, methylerythritol 4-phosphate pathway"/>
    <property type="evidence" value="ECO:0007669"/>
    <property type="project" value="TreeGrafter"/>
</dbReference>
<dbReference type="FunFam" id="3.40.50.970:FF:000005">
    <property type="entry name" value="1-deoxy-D-xylulose-5-phosphate synthase"/>
    <property type="match status" value="1"/>
</dbReference>
<keyword evidence="6 11" id="KW-0460">Magnesium</keyword>
<keyword evidence="8 11" id="KW-0786">Thiamine pyrophosphate</keyword>
<dbReference type="GO" id="GO:0016114">
    <property type="term" value="P:terpenoid biosynthetic process"/>
    <property type="evidence" value="ECO:0007669"/>
    <property type="project" value="UniProtKB-UniRule"/>
</dbReference>
<dbReference type="SMART" id="SM00861">
    <property type="entry name" value="Transket_pyr"/>
    <property type="match status" value="1"/>
</dbReference>
<evidence type="ECO:0000256" key="6">
    <source>
        <dbReference type="ARBA" id="ARBA00022842"/>
    </source>
</evidence>
<dbReference type="InterPro" id="IPR049557">
    <property type="entry name" value="Transketolase_CS"/>
</dbReference>
<name>A0A0H5STQ4_HERHM</name>
<accession>A0A0H5STQ4</accession>
<comment type="catalytic activity">
    <reaction evidence="11">
        <text>D-glyceraldehyde 3-phosphate + pyruvate + H(+) = 1-deoxy-D-xylulose 5-phosphate + CO2</text>
        <dbReference type="Rhea" id="RHEA:12605"/>
        <dbReference type="ChEBI" id="CHEBI:15361"/>
        <dbReference type="ChEBI" id="CHEBI:15378"/>
        <dbReference type="ChEBI" id="CHEBI:16526"/>
        <dbReference type="ChEBI" id="CHEBI:57792"/>
        <dbReference type="ChEBI" id="CHEBI:59776"/>
        <dbReference type="EC" id="2.2.1.7"/>
    </reaction>
</comment>
<dbReference type="Proteomes" id="UP000236497">
    <property type="component" value="Unassembled WGS sequence"/>
</dbReference>
<dbReference type="EMBL" id="CVTD020000008">
    <property type="protein sequence ID" value="CRZ33688.1"/>
    <property type="molecule type" value="Genomic_DNA"/>
</dbReference>
<comment type="subunit">
    <text evidence="3 11">Homodimer.</text>
</comment>
<feature type="binding site" evidence="11">
    <location>
        <position position="74"/>
    </location>
    <ligand>
        <name>thiamine diphosphate</name>
        <dbReference type="ChEBI" id="CHEBI:58937"/>
    </ligand>
</feature>
<evidence type="ECO:0000256" key="8">
    <source>
        <dbReference type="ARBA" id="ARBA00023052"/>
    </source>
</evidence>
<dbReference type="EC" id="2.2.1.7" evidence="11"/>
<dbReference type="RefSeq" id="WP_242967495.1">
    <property type="nucleotide sequence ID" value="NZ_CVTD020000008.1"/>
</dbReference>
<reference evidence="13 14" key="1">
    <citation type="submission" date="2015-06" db="EMBL/GenBank/DDBJ databases">
        <authorList>
            <person name="Wibberg Daniel"/>
        </authorList>
    </citation>
    <scope>NUCLEOTIDE SEQUENCE [LARGE SCALE GENOMIC DNA]</scope>
    <source>
        <strain evidence="13 14">T3/55T</strain>
    </source>
</reference>
<evidence type="ECO:0000256" key="1">
    <source>
        <dbReference type="ARBA" id="ARBA00004980"/>
    </source>
</evidence>
<feature type="binding site" evidence="11">
    <location>
        <begin position="147"/>
        <end position="148"/>
    </location>
    <ligand>
        <name>thiamine diphosphate</name>
        <dbReference type="ChEBI" id="CHEBI:58937"/>
    </ligand>
</feature>
<evidence type="ECO:0000256" key="4">
    <source>
        <dbReference type="ARBA" id="ARBA00022679"/>
    </source>
</evidence>
<comment type="pathway">
    <text evidence="1 11">Metabolic intermediate biosynthesis; 1-deoxy-D-xylulose 5-phosphate biosynthesis; 1-deoxy-D-xylulose 5-phosphate from D-glyceraldehyde 3-phosphate and pyruvate: step 1/1.</text>
</comment>
<dbReference type="InterPro" id="IPR005477">
    <property type="entry name" value="Dxylulose-5-P_synthase"/>
</dbReference>
<dbReference type="AlphaFoldDB" id="A0A0H5STQ4"/>
<keyword evidence="9 11" id="KW-0414">Isoprene biosynthesis</keyword>
<feature type="binding site" evidence="11">
    <location>
        <begin position="115"/>
        <end position="117"/>
    </location>
    <ligand>
        <name>thiamine diphosphate</name>
        <dbReference type="ChEBI" id="CHEBI:58937"/>
    </ligand>
</feature>
<evidence type="ECO:0000313" key="14">
    <source>
        <dbReference type="Proteomes" id="UP000236497"/>
    </source>
</evidence>
<dbReference type="UniPathway" id="UPA00064">
    <property type="reaction ID" value="UER00091"/>
</dbReference>
<organism evidence="13 14">
    <name type="scientific">Herbinix hemicellulosilytica</name>
    <dbReference type="NCBI Taxonomy" id="1564487"/>
    <lineage>
        <taxon>Bacteria</taxon>
        <taxon>Bacillati</taxon>
        <taxon>Bacillota</taxon>
        <taxon>Clostridia</taxon>
        <taxon>Lachnospirales</taxon>
        <taxon>Lachnospiraceae</taxon>
        <taxon>Herbinix</taxon>
    </lineage>
</organism>
<dbReference type="InterPro" id="IPR029061">
    <property type="entry name" value="THDP-binding"/>
</dbReference>
<dbReference type="SUPFAM" id="SSF52922">
    <property type="entry name" value="TK C-terminal domain-like"/>
    <property type="match status" value="1"/>
</dbReference>
<dbReference type="GO" id="GO:0030976">
    <property type="term" value="F:thiamine pyrophosphate binding"/>
    <property type="evidence" value="ECO:0007669"/>
    <property type="project" value="UniProtKB-UniRule"/>
</dbReference>
<evidence type="ECO:0000256" key="2">
    <source>
        <dbReference type="ARBA" id="ARBA00011081"/>
    </source>
</evidence>
<keyword evidence="14" id="KW-1185">Reference proteome</keyword>
<dbReference type="GO" id="GO:0005829">
    <property type="term" value="C:cytosol"/>
    <property type="evidence" value="ECO:0007669"/>
    <property type="project" value="TreeGrafter"/>
</dbReference>
<dbReference type="PANTHER" id="PTHR43322:SF5">
    <property type="entry name" value="1-DEOXY-D-XYLULOSE-5-PHOSPHATE SYNTHASE, CHLOROPLASTIC"/>
    <property type="match status" value="1"/>
</dbReference>
<feature type="binding site" evidence="11">
    <location>
        <position position="146"/>
    </location>
    <ligand>
        <name>Mg(2+)</name>
        <dbReference type="ChEBI" id="CHEBI:18420"/>
    </ligand>
</feature>
<dbReference type="GO" id="GO:0009228">
    <property type="term" value="P:thiamine biosynthetic process"/>
    <property type="evidence" value="ECO:0007669"/>
    <property type="project" value="UniProtKB-UniRule"/>
</dbReference>
<evidence type="ECO:0000256" key="9">
    <source>
        <dbReference type="ARBA" id="ARBA00023229"/>
    </source>
</evidence>
<dbReference type="FunFam" id="3.40.50.920:FF:000002">
    <property type="entry name" value="1-deoxy-D-xylulose-5-phosphate synthase"/>
    <property type="match status" value="1"/>
</dbReference>
<dbReference type="NCBIfam" id="TIGR00204">
    <property type="entry name" value="dxs"/>
    <property type="match status" value="1"/>
</dbReference>
<dbReference type="Pfam" id="PF02780">
    <property type="entry name" value="Transketolase_C"/>
    <property type="match status" value="1"/>
</dbReference>
<feature type="binding site" evidence="11">
    <location>
        <position position="367"/>
    </location>
    <ligand>
        <name>thiamine diphosphate</name>
        <dbReference type="ChEBI" id="CHEBI:58937"/>
    </ligand>
</feature>
<comment type="similarity">
    <text evidence="2 11">Belongs to the transketolase family. DXPS subfamily.</text>
</comment>
<dbReference type="GO" id="GO:0000287">
    <property type="term" value="F:magnesium ion binding"/>
    <property type="evidence" value="ECO:0007669"/>
    <property type="project" value="UniProtKB-UniRule"/>
</dbReference>
<evidence type="ECO:0000256" key="5">
    <source>
        <dbReference type="ARBA" id="ARBA00022723"/>
    </source>
</evidence>
<evidence type="ECO:0000256" key="3">
    <source>
        <dbReference type="ARBA" id="ARBA00011738"/>
    </source>
</evidence>
<dbReference type="HAMAP" id="MF_00315">
    <property type="entry name" value="DXP_synth"/>
    <property type="match status" value="1"/>
</dbReference>
<dbReference type="Gene3D" id="3.40.50.970">
    <property type="match status" value="2"/>
</dbReference>
<gene>
    <name evidence="11 13" type="primary">dxs</name>
    <name evidence="13" type="ORF">HHT355_0483</name>
</gene>
<dbReference type="CDD" id="cd02007">
    <property type="entry name" value="TPP_DXS"/>
    <property type="match status" value="1"/>
</dbReference>
<dbReference type="PROSITE" id="PS00801">
    <property type="entry name" value="TRANSKETOLASE_1"/>
    <property type="match status" value="1"/>
</dbReference>
<feature type="binding site" evidence="11">
    <location>
        <position position="175"/>
    </location>
    <ligand>
        <name>Mg(2+)</name>
        <dbReference type="ChEBI" id="CHEBI:18420"/>
    </ligand>
</feature>
<proteinExistence type="inferred from homology"/>
<dbReference type="CDD" id="cd07033">
    <property type="entry name" value="TPP_PYR_DXS_TK_like"/>
    <property type="match status" value="1"/>
</dbReference>
<dbReference type="PANTHER" id="PTHR43322">
    <property type="entry name" value="1-D-DEOXYXYLULOSE 5-PHOSPHATE SYNTHASE-RELATED"/>
    <property type="match status" value="1"/>
</dbReference>
<dbReference type="Gene3D" id="3.40.50.920">
    <property type="match status" value="1"/>
</dbReference>
<dbReference type="Pfam" id="PF13292">
    <property type="entry name" value="DXP_synthase_N"/>
    <property type="match status" value="1"/>
</dbReference>
<evidence type="ECO:0000259" key="12">
    <source>
        <dbReference type="SMART" id="SM00861"/>
    </source>
</evidence>
<sequence length="624" mass="69190">MPNLLDKINKANDIKNINPQDYKKLADEIRYFLISNVSKTGGHLASNLGVVELTMALHLFLDLPKDKLIWDVGHQSYTHKILTGRKEGFAKLRQMGGISGFPKRKESECDSFDTGHSSTAISAALGMVKARDLKGENNKIVAVIGDGALTGGLAYEALNNAGRLKSNLIIILNDNKMSISKNVGGMANYLAKLRTNTKYTDFKENMENILTSKLPGGKDIVSRLKRSKDAIKHFMLPNMLFEDMGLTYIGPIDGHNINSILSALNTASRANKAVVIHVITKKGKGYVPAEKHPSKYHGIDPFYINNGKTKGKAKAETYTKVFSSALIKAAEKNEKVVAITAAMPYGTGLHAFKKVFPNRFFDVGIAEEHAVTFAAGLATEGLRPVVAIYSTFLQRSYDQIIHDVCINNLPVVFAIDRAGICGKDGETHQGIFDLSFLSHIPNMVVMAPKNKWELEDMLEFALAYDGPVAIRYPKGEAYQGFAEYREPVILGKSEILSKAEKIAILAVGSMVKTAEAVLEKLKEHDLDATLVNVRFVSPIDYEMIDELSKDHHIFITMEDNVRTGGFGQMVSDYICRNNIQNIRHINFSIPDMFIEHGEVDELFRKYGLDADSISRKILDELENE</sequence>
<evidence type="ECO:0000313" key="13">
    <source>
        <dbReference type="EMBL" id="CRZ33688.1"/>
    </source>
</evidence>
<evidence type="ECO:0000256" key="11">
    <source>
        <dbReference type="HAMAP-Rule" id="MF_00315"/>
    </source>
</evidence>
<feature type="binding site" evidence="11">
    <location>
        <position position="286"/>
    </location>
    <ligand>
        <name>thiamine diphosphate</name>
        <dbReference type="ChEBI" id="CHEBI:58937"/>
    </ligand>
</feature>
<evidence type="ECO:0000256" key="10">
    <source>
        <dbReference type="ARBA" id="ARBA00055605"/>
    </source>
</evidence>
<evidence type="ECO:0000256" key="7">
    <source>
        <dbReference type="ARBA" id="ARBA00022977"/>
    </source>
</evidence>
<keyword evidence="5 11" id="KW-0479">Metal-binding</keyword>
<dbReference type="InterPro" id="IPR009014">
    <property type="entry name" value="Transketo_C/PFOR_II"/>
</dbReference>
<dbReference type="Pfam" id="PF02779">
    <property type="entry name" value="Transket_pyr"/>
    <property type="match status" value="1"/>
</dbReference>
<comment type="cofactor">
    <cofactor evidence="11">
        <name>thiamine diphosphate</name>
        <dbReference type="ChEBI" id="CHEBI:58937"/>
    </cofactor>
    <text evidence="11">Binds 1 thiamine pyrophosphate per subunit.</text>
</comment>